<dbReference type="Proteomes" id="UP001147653">
    <property type="component" value="Unassembled WGS sequence"/>
</dbReference>
<keyword evidence="2" id="KW-1185">Reference proteome</keyword>
<sequence length="227" mass="25137">MAGTAMWTVWAHRTSAGWAMVRPTGGNRIPSCRGDDGLLDTVPEPVVVELRGSCVNPGSDRGFEPRDVYSLRIYRNRLHRYDDDGPEVSLQSMNTARSFTLSHYDRKAPRLKALREGLGTPRRAGCEARWPRLGLTARACGGRVTRLTLTGARWRLEGDAEADAFVTGQEVLIGDSVPLARYLDARLAKLPTHGRLRLPPMRIGRVRVAVSVVTRADHIVAIDFAIR</sequence>
<organism evidence="1 2">
    <name type="scientific">Solirubrobacter phytolaccae</name>
    <dbReference type="NCBI Taxonomy" id="1404360"/>
    <lineage>
        <taxon>Bacteria</taxon>
        <taxon>Bacillati</taxon>
        <taxon>Actinomycetota</taxon>
        <taxon>Thermoleophilia</taxon>
        <taxon>Solirubrobacterales</taxon>
        <taxon>Solirubrobacteraceae</taxon>
        <taxon>Solirubrobacter</taxon>
    </lineage>
</organism>
<dbReference type="AlphaFoldDB" id="A0A9X3NBP9"/>
<gene>
    <name evidence="1" type="ORF">OJ997_16800</name>
</gene>
<dbReference type="EMBL" id="JAPDDP010000029">
    <property type="protein sequence ID" value="MDA0181965.1"/>
    <property type="molecule type" value="Genomic_DNA"/>
</dbReference>
<accession>A0A9X3NBP9</accession>
<proteinExistence type="predicted"/>
<evidence type="ECO:0000313" key="2">
    <source>
        <dbReference type="Proteomes" id="UP001147653"/>
    </source>
</evidence>
<protein>
    <submittedName>
        <fullName evidence="1">Uncharacterized protein</fullName>
    </submittedName>
</protein>
<dbReference type="RefSeq" id="WP_270026324.1">
    <property type="nucleotide sequence ID" value="NZ_JAPDDP010000029.1"/>
</dbReference>
<reference evidence="1" key="1">
    <citation type="submission" date="2022-10" db="EMBL/GenBank/DDBJ databases">
        <title>The WGS of Solirubrobacter phytolaccae KCTC 29190.</title>
        <authorList>
            <person name="Jiang Z."/>
        </authorList>
    </citation>
    <scope>NUCLEOTIDE SEQUENCE</scope>
    <source>
        <strain evidence="1">KCTC 29190</strain>
    </source>
</reference>
<evidence type="ECO:0000313" key="1">
    <source>
        <dbReference type="EMBL" id="MDA0181965.1"/>
    </source>
</evidence>
<comment type="caution">
    <text evidence="1">The sequence shown here is derived from an EMBL/GenBank/DDBJ whole genome shotgun (WGS) entry which is preliminary data.</text>
</comment>
<name>A0A9X3NBP9_9ACTN</name>